<dbReference type="Proteomes" id="UP000092967">
    <property type="component" value="Chromosome"/>
</dbReference>
<evidence type="ECO:0000256" key="3">
    <source>
        <dbReference type="ARBA" id="ARBA00022452"/>
    </source>
</evidence>
<keyword evidence="10" id="KW-1185">Reference proteome</keyword>
<dbReference type="GO" id="GO:0009279">
    <property type="term" value="C:cell outer membrane"/>
    <property type="evidence" value="ECO:0007669"/>
    <property type="project" value="UniProtKB-SubCell"/>
</dbReference>
<dbReference type="InterPro" id="IPR012910">
    <property type="entry name" value="Plug_dom"/>
</dbReference>
<dbReference type="Gene3D" id="2.60.40.1120">
    <property type="entry name" value="Carboxypeptidase-like, regulatory domain"/>
    <property type="match status" value="1"/>
</dbReference>
<dbReference type="InterPro" id="IPR037066">
    <property type="entry name" value="Plug_dom_sf"/>
</dbReference>
<dbReference type="InterPro" id="IPR039426">
    <property type="entry name" value="TonB-dep_rcpt-like"/>
</dbReference>
<evidence type="ECO:0000259" key="8">
    <source>
        <dbReference type="Pfam" id="PF07715"/>
    </source>
</evidence>
<keyword evidence="3 7" id="KW-1134">Transmembrane beta strand</keyword>
<feature type="domain" description="TonB-dependent receptor plug" evidence="8">
    <location>
        <begin position="128"/>
        <end position="232"/>
    </location>
</feature>
<dbReference type="OrthoDB" id="9768177at2"/>
<dbReference type="InterPro" id="IPR036942">
    <property type="entry name" value="Beta-barrel_TonB_sf"/>
</dbReference>
<dbReference type="EMBL" id="CP014224">
    <property type="protein sequence ID" value="ANW95845.1"/>
    <property type="molecule type" value="Genomic_DNA"/>
</dbReference>
<dbReference type="NCBIfam" id="TIGR04057">
    <property type="entry name" value="SusC_RagA_signa"/>
    <property type="match status" value="1"/>
</dbReference>
<dbReference type="NCBIfam" id="TIGR04056">
    <property type="entry name" value="OMP_RagA_SusC"/>
    <property type="match status" value="1"/>
</dbReference>
<keyword evidence="2 7" id="KW-0813">Transport</keyword>
<dbReference type="Gene3D" id="2.40.170.20">
    <property type="entry name" value="TonB-dependent receptor, beta-barrel domain"/>
    <property type="match status" value="1"/>
</dbReference>
<evidence type="ECO:0000256" key="6">
    <source>
        <dbReference type="ARBA" id="ARBA00023237"/>
    </source>
</evidence>
<evidence type="ECO:0000313" key="10">
    <source>
        <dbReference type="Proteomes" id="UP000092967"/>
    </source>
</evidence>
<keyword evidence="6 7" id="KW-0998">Cell outer membrane</keyword>
<dbReference type="SUPFAM" id="SSF56935">
    <property type="entry name" value="Porins"/>
    <property type="match status" value="1"/>
</dbReference>
<evidence type="ECO:0000256" key="1">
    <source>
        <dbReference type="ARBA" id="ARBA00004571"/>
    </source>
</evidence>
<proteinExistence type="inferred from homology"/>
<dbReference type="RefSeq" id="WP_068825363.1">
    <property type="nucleotide sequence ID" value="NZ_CP014224.1"/>
</dbReference>
<gene>
    <name evidence="9" type="ORF">AXE80_05920</name>
</gene>
<evidence type="ECO:0000256" key="7">
    <source>
        <dbReference type="PROSITE-ProRule" id="PRU01360"/>
    </source>
</evidence>
<keyword evidence="4 7" id="KW-0812">Transmembrane</keyword>
<reference evidence="9 10" key="1">
    <citation type="submission" date="2016-02" db="EMBL/GenBank/DDBJ databases">
        <authorList>
            <person name="Wen L."/>
            <person name="He K."/>
            <person name="Yang H."/>
        </authorList>
    </citation>
    <scope>NUCLEOTIDE SEQUENCE [LARGE SCALE GENOMIC DNA]</scope>
    <source>
        <strain evidence="9 10">CZ1127</strain>
    </source>
</reference>
<dbReference type="KEGG" id="wfu:AXE80_05920"/>
<organism evidence="9 10">
    <name type="scientific">Wenyingzhuangia fucanilytica</name>
    <dbReference type="NCBI Taxonomy" id="1790137"/>
    <lineage>
        <taxon>Bacteria</taxon>
        <taxon>Pseudomonadati</taxon>
        <taxon>Bacteroidota</taxon>
        <taxon>Flavobacteriia</taxon>
        <taxon>Flavobacteriales</taxon>
        <taxon>Flavobacteriaceae</taxon>
        <taxon>Wenyingzhuangia</taxon>
    </lineage>
</organism>
<evidence type="ECO:0000256" key="5">
    <source>
        <dbReference type="ARBA" id="ARBA00023136"/>
    </source>
</evidence>
<dbReference type="SUPFAM" id="SSF49464">
    <property type="entry name" value="Carboxypeptidase regulatory domain-like"/>
    <property type="match status" value="1"/>
</dbReference>
<protein>
    <recommendedName>
        <fullName evidence="8">TonB-dependent receptor plug domain-containing protein</fullName>
    </recommendedName>
</protein>
<dbReference type="STRING" id="1790137.AXE80_05920"/>
<keyword evidence="5 7" id="KW-0472">Membrane</keyword>
<dbReference type="FunFam" id="2.60.40.1120:FF:000003">
    <property type="entry name" value="Outer membrane protein Omp121"/>
    <property type="match status" value="1"/>
</dbReference>
<dbReference type="AlphaFoldDB" id="A0A1B1Y4Z4"/>
<dbReference type="InterPro" id="IPR023996">
    <property type="entry name" value="TonB-dep_OMP_SusC/RagA"/>
</dbReference>
<comment type="similarity">
    <text evidence="7">Belongs to the TonB-dependent receptor family.</text>
</comment>
<comment type="subcellular location">
    <subcellularLocation>
        <location evidence="1 7">Cell outer membrane</location>
        <topology evidence="1 7">Multi-pass membrane protein</topology>
    </subcellularLocation>
</comment>
<accession>A0A1B1Y4Z4</accession>
<dbReference type="InterPro" id="IPR023997">
    <property type="entry name" value="TonB-dep_OMP_SusC/RagA_CS"/>
</dbReference>
<dbReference type="PROSITE" id="PS52016">
    <property type="entry name" value="TONB_DEPENDENT_REC_3"/>
    <property type="match status" value="1"/>
</dbReference>
<dbReference type="Pfam" id="PF13715">
    <property type="entry name" value="CarbopepD_reg_2"/>
    <property type="match status" value="1"/>
</dbReference>
<sequence length="1032" mass="114303">MKKKSKKHGSGISKTYLFGMLFFLGICGFTAQAQISTVSGTITADDGLPIPGANVVQKGTTNGVISDFDGNYMISLKPGAQVLVFSYLGYETQEVSVKNKNTVNVVLGKSSEELDEVVIIGYGEVKRADVIGAVGSVKSEEILQVAPVSALEGMQGRVAGVQITSDGGPGSGSEIQIRGISTFGAGSAPLYIVDGQQVEDIDNINPSDIENIDILKDGASAAIYGSKAANGVVLVTTKQGKAGFPKMTVDYINSVSFLNNLVPVSNTRQWNKFEKLRTGSTDASGTVLDSLGIRNQLVVDVQDAIKQLGVKNQLNLAFSGGGEKSKFYWNTGYLKESGIIIGSGYKRITSNLKVDFDLNKFITAGTRINGSYEFQDGINEGAVFREVSYRQPNVLLIDFDGSYIRERFARANPVARAELAVNDDREFRSSIFNYVNFKITPSLSFKTTLGLNYRNQKLNEFRPQATVNIDNGKITGRERQRTYYDIQNENFFNYNKSFKGGHNIKGLLGFSIQQWNIELSDLNAIEFNNDYIPTFNNVKEYNLNTGTTASSHALSSVYGRLGYDYKGKYFVTGSLRRDGSSRFGANKRWGNFPAVQAGWRVSKENFMKSFNFLNDLKLRASYAITGNERIGDFESVVLYEPGYFYNSINGFAPIQLGNENLGWEETAQANYGIDVSLFKRRLNISVDRYVKTTNDLLYDVPIPEETGFSSIKTNVGSVENKGWDVSISGTPVRTKDFTWSSGFNLSYNKNKVLDLADDDGFESGGYLIQEGESLGNMYGFKNLGVFQYDESNAYTPDGVRLTANFNENKQFQNYTLNGQAYTGTVEQLKFANKVLKGGDIIFQDQNGDLNIDAANDRVIIGNGLSDFVGGFNNSFEYKGFMMSFLITYNFGNDIYRNYDHVRDKASNAVYAPSPDRIDGAWVNQGDVTKYPSLDSSRANNRSGFESNYVSQADFIKLRNIKFGYNFSKETLEKIGFINKLSLSANINNLFMLTNYEGYNPELGNRGNALQPGWDSLRYPNKTEIIFGLNVQF</sequence>
<dbReference type="Pfam" id="PF07715">
    <property type="entry name" value="Plug"/>
    <property type="match status" value="1"/>
</dbReference>
<dbReference type="Gene3D" id="2.170.130.10">
    <property type="entry name" value="TonB-dependent receptor, plug domain"/>
    <property type="match status" value="1"/>
</dbReference>
<dbReference type="InterPro" id="IPR008969">
    <property type="entry name" value="CarboxyPept-like_regulatory"/>
</dbReference>
<name>A0A1B1Y4Z4_9FLAO</name>
<evidence type="ECO:0000256" key="2">
    <source>
        <dbReference type="ARBA" id="ARBA00022448"/>
    </source>
</evidence>
<evidence type="ECO:0000313" key="9">
    <source>
        <dbReference type="EMBL" id="ANW95845.1"/>
    </source>
</evidence>
<evidence type="ECO:0000256" key="4">
    <source>
        <dbReference type="ARBA" id="ARBA00022692"/>
    </source>
</evidence>